<dbReference type="InterPro" id="IPR013783">
    <property type="entry name" value="Ig-like_fold"/>
</dbReference>
<comment type="caution">
    <text evidence="1">The sequence shown here is derived from an EMBL/GenBank/DDBJ whole genome shotgun (WGS) entry which is preliminary data.</text>
</comment>
<sequence length="56" mass="6408">RYGFRADGPYNPEMGLRFNKNKLLIDPYSLALTGTNIWDKSLYGYDLGSVDEDLSF</sequence>
<keyword evidence="1" id="KW-0378">Hydrolase</keyword>
<dbReference type="InterPro" id="IPR014756">
    <property type="entry name" value="Ig_E-set"/>
</dbReference>
<reference evidence="1" key="2">
    <citation type="journal article" date="2014" name="ISME J.">
        <title>Microbial stratification in low pH oxic and suboxic macroscopic growths along an acid mine drainage.</title>
        <authorList>
            <person name="Mendez-Garcia C."/>
            <person name="Mesa V."/>
            <person name="Sprenger R.R."/>
            <person name="Richter M."/>
            <person name="Diez M.S."/>
            <person name="Solano J."/>
            <person name="Bargiela R."/>
            <person name="Golyshina O.V."/>
            <person name="Manteca A."/>
            <person name="Ramos J.L."/>
            <person name="Gallego J.R."/>
            <person name="Llorente I."/>
            <person name="Martins Dos Santos V.A."/>
            <person name="Jensen O.N."/>
            <person name="Pelaez A.I."/>
            <person name="Sanchez J."/>
            <person name="Ferrer M."/>
        </authorList>
    </citation>
    <scope>NUCLEOTIDE SEQUENCE</scope>
</reference>
<evidence type="ECO:0000313" key="1">
    <source>
        <dbReference type="EMBL" id="EQD60754.1"/>
    </source>
</evidence>
<accession>T1C649</accession>
<proteinExistence type="predicted"/>
<dbReference type="GO" id="GO:0016787">
    <property type="term" value="F:hydrolase activity"/>
    <property type="evidence" value="ECO:0007669"/>
    <property type="project" value="UniProtKB-KW"/>
</dbReference>
<feature type="non-terminal residue" evidence="1">
    <location>
        <position position="1"/>
    </location>
</feature>
<protein>
    <submittedName>
        <fullName evidence="1">Glycosyl hydrolase (Glycogen debranching) protein</fullName>
    </submittedName>
</protein>
<organism evidence="1">
    <name type="scientific">mine drainage metagenome</name>
    <dbReference type="NCBI Taxonomy" id="410659"/>
    <lineage>
        <taxon>unclassified sequences</taxon>
        <taxon>metagenomes</taxon>
        <taxon>ecological metagenomes</taxon>
    </lineage>
</organism>
<name>T1C649_9ZZZZ</name>
<reference evidence="1" key="1">
    <citation type="submission" date="2013-08" db="EMBL/GenBank/DDBJ databases">
        <authorList>
            <person name="Mendez C."/>
            <person name="Richter M."/>
            <person name="Ferrer M."/>
            <person name="Sanchez J."/>
        </authorList>
    </citation>
    <scope>NUCLEOTIDE SEQUENCE</scope>
</reference>
<dbReference type="EMBL" id="AUZX01007121">
    <property type="protein sequence ID" value="EQD60754.1"/>
    <property type="molecule type" value="Genomic_DNA"/>
</dbReference>
<dbReference type="Gene3D" id="2.60.40.10">
    <property type="entry name" value="Immunoglobulins"/>
    <property type="match status" value="1"/>
</dbReference>
<dbReference type="AlphaFoldDB" id="T1C649"/>
<dbReference type="SUPFAM" id="SSF81296">
    <property type="entry name" value="E set domains"/>
    <property type="match status" value="1"/>
</dbReference>
<gene>
    <name evidence="1" type="ORF">B1A_10000</name>
</gene>